<dbReference type="Proteomes" id="UP000319210">
    <property type="component" value="Unassembled WGS sequence"/>
</dbReference>
<dbReference type="AlphaFoldDB" id="A0A4Y3R3D1"/>
<dbReference type="Pfam" id="PF06187">
    <property type="entry name" value="DUF993"/>
    <property type="match status" value="1"/>
</dbReference>
<sequence>MIRLPGADGQLYTYVPGSAGAAAGGGEEPTREGVGAPLVSRTVFAAAHVVADPLADTSPDGPSAVDWDATLAFRRHLWAHGLGVAEAMDTAQRGMGLEWERAAELIRRSAAEARAVGGRIACGVGTDQLSVADGRSPAQLRDRIRAAYEEQLALTEETGAQAILMASRALAAAARGPEEYAEIYGALLRQAARPVILHWLGPMFDPALEGYWGSTDLDEATDTFLAIIAAQPEKVDGVKVSLLDADREVALRRRLPPGVRCYTGDDFHYPELVAGDEQGHSDALLGVFDPLAPVAARAVRQLDEGGARGRAAFRATLDPTVPLARHLFAPPTRYYKTGVVLLAWLAGHQDHFTMVGGLQSARSLPHLARAYELADGIGLFPDPERAAARMRQLLAVQGVTR</sequence>
<evidence type="ECO:0000313" key="1">
    <source>
        <dbReference type="EMBL" id="GEB51417.1"/>
    </source>
</evidence>
<dbReference type="SUPFAM" id="SSF51569">
    <property type="entry name" value="Aldolase"/>
    <property type="match status" value="1"/>
</dbReference>
<organism evidence="1 2">
    <name type="scientific">Streptomyces cacaoi</name>
    <dbReference type="NCBI Taxonomy" id="1898"/>
    <lineage>
        <taxon>Bacteria</taxon>
        <taxon>Bacillati</taxon>
        <taxon>Actinomycetota</taxon>
        <taxon>Actinomycetes</taxon>
        <taxon>Kitasatosporales</taxon>
        <taxon>Streptomycetaceae</taxon>
        <taxon>Streptomyces</taxon>
    </lineage>
</organism>
<accession>A0A4Y3R3D1</accession>
<gene>
    <name evidence="1" type="ORF">SCA03_39680</name>
</gene>
<name>A0A4Y3R3D1_STRCI</name>
<dbReference type="Gene3D" id="3.20.20.70">
    <property type="entry name" value="Aldolase class I"/>
    <property type="match status" value="1"/>
</dbReference>
<dbReference type="InterPro" id="IPR013785">
    <property type="entry name" value="Aldolase_TIM"/>
</dbReference>
<dbReference type="InterPro" id="IPR009334">
    <property type="entry name" value="DUF993"/>
</dbReference>
<evidence type="ECO:0008006" key="3">
    <source>
        <dbReference type="Google" id="ProtNLM"/>
    </source>
</evidence>
<keyword evidence="2" id="KW-1185">Reference proteome</keyword>
<dbReference type="EMBL" id="BJMM01000020">
    <property type="protein sequence ID" value="GEB51417.1"/>
    <property type="molecule type" value="Genomic_DNA"/>
</dbReference>
<dbReference type="RefSeq" id="WP_030877951.1">
    <property type="nucleotide sequence ID" value="NZ_BJMM01000020.1"/>
</dbReference>
<protein>
    <recommendedName>
        <fullName evidence="3">Dihydrodipicolinate synthase family protein</fullName>
    </recommendedName>
</protein>
<comment type="caution">
    <text evidence="1">The sequence shown here is derived from an EMBL/GenBank/DDBJ whole genome shotgun (WGS) entry which is preliminary data.</text>
</comment>
<reference evidence="1 2" key="1">
    <citation type="submission" date="2019-06" db="EMBL/GenBank/DDBJ databases">
        <title>Whole genome shotgun sequence of Streptomyces cacaoi subsp. cacaoi NBRC 12748.</title>
        <authorList>
            <person name="Hosoyama A."/>
            <person name="Uohara A."/>
            <person name="Ohji S."/>
            <person name="Ichikawa N."/>
        </authorList>
    </citation>
    <scope>NUCLEOTIDE SEQUENCE [LARGE SCALE GENOMIC DNA]</scope>
    <source>
        <strain evidence="1 2">NBRC 12748</strain>
    </source>
</reference>
<evidence type="ECO:0000313" key="2">
    <source>
        <dbReference type="Proteomes" id="UP000319210"/>
    </source>
</evidence>
<proteinExistence type="predicted"/>